<organism evidence="2 3">
    <name type="scientific">Perkinsus chesapeaki</name>
    <name type="common">Clam parasite</name>
    <name type="synonym">Perkinsus andrewsi</name>
    <dbReference type="NCBI Taxonomy" id="330153"/>
    <lineage>
        <taxon>Eukaryota</taxon>
        <taxon>Sar</taxon>
        <taxon>Alveolata</taxon>
        <taxon>Perkinsozoa</taxon>
        <taxon>Perkinsea</taxon>
        <taxon>Perkinsida</taxon>
        <taxon>Perkinsidae</taxon>
        <taxon>Perkinsus</taxon>
    </lineage>
</organism>
<accession>A0A7J6N3A1</accession>
<proteinExistence type="predicted"/>
<dbReference type="Proteomes" id="UP000591131">
    <property type="component" value="Unassembled WGS sequence"/>
</dbReference>
<feature type="region of interest" description="Disordered" evidence="1">
    <location>
        <begin position="684"/>
        <end position="703"/>
    </location>
</feature>
<feature type="compositionally biased region" description="Basic and acidic residues" evidence="1">
    <location>
        <begin position="463"/>
        <end position="482"/>
    </location>
</feature>
<keyword evidence="3" id="KW-1185">Reference proteome</keyword>
<evidence type="ECO:0000256" key="1">
    <source>
        <dbReference type="SAM" id="MobiDB-lite"/>
    </source>
</evidence>
<dbReference type="OrthoDB" id="10622613at2759"/>
<feature type="compositionally biased region" description="Basic and acidic residues" evidence="1">
    <location>
        <begin position="693"/>
        <end position="703"/>
    </location>
</feature>
<gene>
    <name evidence="2" type="ORF">FOL47_001623</name>
</gene>
<dbReference type="EMBL" id="JAAPAO010000014">
    <property type="protein sequence ID" value="KAF4677411.1"/>
    <property type="molecule type" value="Genomic_DNA"/>
</dbReference>
<protein>
    <submittedName>
        <fullName evidence="2">Uncharacterized protein</fullName>
    </submittedName>
</protein>
<evidence type="ECO:0000313" key="2">
    <source>
        <dbReference type="EMBL" id="KAF4677411.1"/>
    </source>
</evidence>
<feature type="region of interest" description="Disordered" evidence="1">
    <location>
        <begin position="300"/>
        <end position="365"/>
    </location>
</feature>
<feature type="region of interest" description="Disordered" evidence="1">
    <location>
        <begin position="460"/>
        <end position="526"/>
    </location>
</feature>
<dbReference type="AlphaFoldDB" id="A0A7J6N3A1"/>
<sequence>MPTAAAASLSLDHLARLDIAELISPSVTIKDTKAPFPRLREKATVRLLAAAGRSLSHRVLEQRIPSGEGPQQSIAKLKFIHRTLGYLSISRYVSSSMRIGTALTGASRKGKAVMFFAFVGWAAPCVVHSLKDYTWLLNIFQRINEMNTPQNRTLIDEIVGEFELDLNLEDAELSDALYDSLRLEGEEGRQVEAEGLAILSEGLSQLVQKLVPQEGNLIAAPYNTESTVPEEWLRLYAEKYLDLGPLVKAGRYPCRPLEAFLRSVAVVVPSRADLLIARIRRVHLLNSLASPPMIQGEVDGHISTFDGNELEDNPTAVRSSPRGSVLVEGQSGQTLTRPTSVSSLLSSASDPTLLPQTSRASVDEAREGSSLNYSITEHGSPRLKWGGLMAAMNWVRGSGKAAGIPNPREANGSSYADKVPSLTGRFSAKVIVPPMVPYPVGTDMAEPVSDDSLQGLQHQTVPRLEEGRGNDAAEDTKCDPRWSGRGQLVEESETITDHDVQEDPGATESGDGAISKQQNARAHRRPVNAVNMRCGFESVEELEQALNAKRSSLGLDEEGAGNRIEEKVARSRAISQAGHTAFASELQAKAAEMHRRIESWGSSSPPAPPPAVDAHNIEEIVTRSLVWDGMDPMEARIVAKKVGKRRVAEVLERLASHSEKEPVDTEEVARLRAIESGRGRKQPWGLLKFASHGKSESRRDGFK</sequence>
<evidence type="ECO:0000313" key="3">
    <source>
        <dbReference type="Proteomes" id="UP000591131"/>
    </source>
</evidence>
<feature type="compositionally biased region" description="Low complexity" evidence="1">
    <location>
        <begin position="334"/>
        <end position="355"/>
    </location>
</feature>
<name>A0A7J6N3A1_PERCH</name>
<reference evidence="2 3" key="1">
    <citation type="submission" date="2020-04" db="EMBL/GenBank/DDBJ databases">
        <title>Perkinsus chesapeaki whole genome sequence.</title>
        <authorList>
            <person name="Bogema D.R."/>
        </authorList>
    </citation>
    <scope>NUCLEOTIDE SEQUENCE [LARGE SCALE GENOMIC DNA]</scope>
    <source>
        <strain evidence="2">ATCC PRA-425</strain>
    </source>
</reference>
<comment type="caution">
    <text evidence="2">The sequence shown here is derived from an EMBL/GenBank/DDBJ whole genome shotgun (WGS) entry which is preliminary data.</text>
</comment>